<evidence type="ECO:0000256" key="4">
    <source>
        <dbReference type="ARBA" id="ARBA00022448"/>
    </source>
</evidence>
<dbReference type="Pfam" id="PF00005">
    <property type="entry name" value="ABC_tran"/>
    <property type="match status" value="1"/>
</dbReference>
<dbReference type="GO" id="GO:0140359">
    <property type="term" value="F:ABC-type transporter activity"/>
    <property type="evidence" value="ECO:0007669"/>
    <property type="project" value="InterPro"/>
</dbReference>
<dbReference type="GO" id="GO:0016020">
    <property type="term" value="C:membrane"/>
    <property type="evidence" value="ECO:0007669"/>
    <property type="project" value="UniProtKB-SubCell"/>
</dbReference>
<dbReference type="PROSITE" id="PS50893">
    <property type="entry name" value="ABC_TRANSPORTER_2"/>
    <property type="match status" value="1"/>
</dbReference>
<comment type="similarity">
    <text evidence="3">Belongs to the ABC transporter superfamily. ABCG family. Eye pigment precursor importer (TC 3.A.1.204) subfamily.</text>
</comment>
<dbReference type="SMART" id="SM00382">
    <property type="entry name" value="AAA"/>
    <property type="match status" value="1"/>
</dbReference>
<dbReference type="PROSITE" id="PS00211">
    <property type="entry name" value="ABC_TRANSPORTER_1"/>
    <property type="match status" value="1"/>
</dbReference>
<dbReference type="CDD" id="cd03213">
    <property type="entry name" value="ABCG_EPDR"/>
    <property type="match status" value="1"/>
</dbReference>
<evidence type="ECO:0000313" key="13">
    <source>
        <dbReference type="EnsemblProtists" id="EKX42608"/>
    </source>
</evidence>
<reference evidence="13" key="3">
    <citation type="submission" date="2016-03" db="UniProtKB">
        <authorList>
            <consortium name="EnsemblProtists"/>
        </authorList>
    </citation>
    <scope>IDENTIFICATION</scope>
</reference>
<keyword evidence="9 10" id="KW-0472">Membrane</keyword>
<dbReference type="InterPro" id="IPR013525">
    <property type="entry name" value="ABC2_TM"/>
</dbReference>
<reference evidence="14" key="2">
    <citation type="submission" date="2012-11" db="EMBL/GenBank/DDBJ databases">
        <authorList>
            <person name="Kuo A."/>
            <person name="Curtis B.A."/>
            <person name="Tanifuji G."/>
            <person name="Burki F."/>
            <person name="Gruber A."/>
            <person name="Irimia M."/>
            <person name="Maruyama S."/>
            <person name="Arias M.C."/>
            <person name="Ball S.G."/>
            <person name="Gile G.H."/>
            <person name="Hirakawa Y."/>
            <person name="Hopkins J.F."/>
            <person name="Rensing S.A."/>
            <person name="Schmutz J."/>
            <person name="Symeonidi A."/>
            <person name="Elias M."/>
            <person name="Eveleigh R.J."/>
            <person name="Herman E.K."/>
            <person name="Klute M.J."/>
            <person name="Nakayama T."/>
            <person name="Obornik M."/>
            <person name="Reyes-Prieto A."/>
            <person name="Armbrust E.V."/>
            <person name="Aves S.J."/>
            <person name="Beiko R.G."/>
            <person name="Coutinho P."/>
            <person name="Dacks J.B."/>
            <person name="Durnford D.G."/>
            <person name="Fast N.M."/>
            <person name="Green B.R."/>
            <person name="Grisdale C."/>
            <person name="Hempe F."/>
            <person name="Henrissat B."/>
            <person name="Hoppner M.P."/>
            <person name="Ishida K.-I."/>
            <person name="Kim E."/>
            <person name="Koreny L."/>
            <person name="Kroth P.G."/>
            <person name="Liu Y."/>
            <person name="Malik S.-B."/>
            <person name="Maier U.G."/>
            <person name="McRose D."/>
            <person name="Mock T."/>
            <person name="Neilson J.A."/>
            <person name="Onodera N.T."/>
            <person name="Poole A.M."/>
            <person name="Pritham E.J."/>
            <person name="Richards T.A."/>
            <person name="Rocap G."/>
            <person name="Roy S.W."/>
            <person name="Sarai C."/>
            <person name="Schaack S."/>
            <person name="Shirato S."/>
            <person name="Slamovits C.H."/>
            <person name="Spencer D.F."/>
            <person name="Suzuki S."/>
            <person name="Worden A.Z."/>
            <person name="Zauner S."/>
            <person name="Barry K."/>
            <person name="Bell C."/>
            <person name="Bharti A.K."/>
            <person name="Crow J.A."/>
            <person name="Grimwood J."/>
            <person name="Kramer R."/>
            <person name="Lindquist E."/>
            <person name="Lucas S."/>
            <person name="Salamov A."/>
            <person name="McFadden G.I."/>
            <person name="Lane C.E."/>
            <person name="Keeling P.J."/>
            <person name="Gray M.W."/>
            <person name="Grigoriev I.V."/>
            <person name="Archibald J.M."/>
        </authorList>
    </citation>
    <scope>NUCLEOTIDE SEQUENCE</scope>
    <source>
        <strain evidence="14">CCMP2712</strain>
    </source>
</reference>
<keyword evidence="8 10" id="KW-1133">Transmembrane helix</keyword>
<feature type="transmembrane region" description="Helical" evidence="10">
    <location>
        <begin position="482"/>
        <end position="507"/>
    </location>
</feature>
<organism evidence="12">
    <name type="scientific">Guillardia theta (strain CCMP2712)</name>
    <name type="common">Cryptophyte</name>
    <dbReference type="NCBI Taxonomy" id="905079"/>
    <lineage>
        <taxon>Eukaryota</taxon>
        <taxon>Cryptophyceae</taxon>
        <taxon>Pyrenomonadales</taxon>
        <taxon>Geminigeraceae</taxon>
        <taxon>Guillardia</taxon>
    </lineage>
</organism>
<keyword evidence="14" id="KW-1185">Reference proteome</keyword>
<dbReference type="InterPro" id="IPR027417">
    <property type="entry name" value="P-loop_NTPase"/>
</dbReference>
<reference evidence="12 14" key="1">
    <citation type="journal article" date="2012" name="Nature">
        <title>Algal genomes reveal evolutionary mosaicism and the fate of nucleomorphs.</title>
        <authorList>
            <consortium name="DOE Joint Genome Institute"/>
            <person name="Curtis B.A."/>
            <person name="Tanifuji G."/>
            <person name="Burki F."/>
            <person name="Gruber A."/>
            <person name="Irimia M."/>
            <person name="Maruyama S."/>
            <person name="Arias M.C."/>
            <person name="Ball S.G."/>
            <person name="Gile G.H."/>
            <person name="Hirakawa Y."/>
            <person name="Hopkins J.F."/>
            <person name="Kuo A."/>
            <person name="Rensing S.A."/>
            <person name="Schmutz J."/>
            <person name="Symeonidi A."/>
            <person name="Elias M."/>
            <person name="Eveleigh R.J."/>
            <person name="Herman E.K."/>
            <person name="Klute M.J."/>
            <person name="Nakayama T."/>
            <person name="Obornik M."/>
            <person name="Reyes-Prieto A."/>
            <person name="Armbrust E.V."/>
            <person name="Aves S.J."/>
            <person name="Beiko R.G."/>
            <person name="Coutinho P."/>
            <person name="Dacks J.B."/>
            <person name="Durnford D.G."/>
            <person name="Fast N.M."/>
            <person name="Green B.R."/>
            <person name="Grisdale C.J."/>
            <person name="Hempel F."/>
            <person name="Henrissat B."/>
            <person name="Hoppner M.P."/>
            <person name="Ishida K."/>
            <person name="Kim E."/>
            <person name="Koreny L."/>
            <person name="Kroth P.G."/>
            <person name="Liu Y."/>
            <person name="Malik S.B."/>
            <person name="Maier U.G."/>
            <person name="McRose D."/>
            <person name="Mock T."/>
            <person name="Neilson J.A."/>
            <person name="Onodera N.T."/>
            <person name="Poole A.M."/>
            <person name="Pritham E.J."/>
            <person name="Richards T.A."/>
            <person name="Rocap G."/>
            <person name="Roy S.W."/>
            <person name="Sarai C."/>
            <person name="Schaack S."/>
            <person name="Shirato S."/>
            <person name="Slamovits C.H."/>
            <person name="Spencer D.F."/>
            <person name="Suzuki S."/>
            <person name="Worden A.Z."/>
            <person name="Zauner S."/>
            <person name="Barry K."/>
            <person name="Bell C."/>
            <person name="Bharti A.K."/>
            <person name="Crow J.A."/>
            <person name="Grimwood J."/>
            <person name="Kramer R."/>
            <person name="Lindquist E."/>
            <person name="Lucas S."/>
            <person name="Salamov A."/>
            <person name="McFadden G.I."/>
            <person name="Lane C.E."/>
            <person name="Keeling P.J."/>
            <person name="Gray M.W."/>
            <person name="Grigoriev I.V."/>
            <person name="Archibald J.M."/>
        </authorList>
    </citation>
    <scope>NUCLEOTIDE SEQUENCE</scope>
    <source>
        <strain evidence="12 14">CCMP2712</strain>
    </source>
</reference>
<dbReference type="RefSeq" id="XP_005829588.1">
    <property type="nucleotide sequence ID" value="XM_005829531.1"/>
</dbReference>
<dbReference type="AlphaFoldDB" id="L1J253"/>
<evidence type="ECO:0000256" key="9">
    <source>
        <dbReference type="ARBA" id="ARBA00023136"/>
    </source>
</evidence>
<evidence type="ECO:0000259" key="11">
    <source>
        <dbReference type="PROSITE" id="PS50893"/>
    </source>
</evidence>
<dbReference type="EnsemblProtists" id="EKX42608">
    <property type="protein sequence ID" value="EKX42608"/>
    <property type="gene ID" value="GUITHDRAFT_111292"/>
</dbReference>
<evidence type="ECO:0000256" key="1">
    <source>
        <dbReference type="ARBA" id="ARBA00004141"/>
    </source>
</evidence>
<evidence type="ECO:0000256" key="8">
    <source>
        <dbReference type="ARBA" id="ARBA00022989"/>
    </source>
</evidence>
<sequence length="653" mass="72419">MAEAHARMQAELATSNLSYSIPTNEAQSQMSPEIPQYTQMQEVHRNNLLRGASSANSLAYKALHINPVTLSWKDLTYDVRVSRKNPQTGQSEVIDKRILDSISGIVRPGEMLAICGPSGGGKTTLLDAIAGRIDPNRKGRKFSGDVLVNGYPRDDTFSMVASYVQQEYALQTPFTVKETMAYAADLLIPHSESTREERRMRAENVIHVLGLDSCNNTIVGDVFRKGLSGGQLRRLSIAVELVRNPSILLLDEPTSGLDSAAAENIMGHLSHLAKMGTTVVCTIHQPPSEVWANFDKFCLLSQGKCLYFGAASDSVDYFGRMGYPCPGLSNPADFFLRLANTDFEGHADIQALATGFKTQPEGMALAAGLARPIDHQVHPHKKTNGFLVQLMILSHRAFFNNARNPGIFLVRLIMYIMLCAMIGFMFWDLQLGPSDINSRITMLFYVAAFLVFMSVAVLPFFIVERAVFLRERANGWYMVPAYVLATFLMSLPGLFIISLVSTLLVVLPSGLNGFGVFLVDLFLSLVAAEAFMCVVASVVPHYIIGIALGAAVYGFFMLCEGFMKIKDDIPDYFIWGYYIAFHTYSFRAFMVNEFEGIKYFVNSPQFADGKAVLKFYNMEDKPVWKDLVVIAGYAIGLQLIFGTILQVFHKGKR</sequence>
<accession>L1J253</accession>
<feature type="transmembrane region" description="Helical" evidence="10">
    <location>
        <begin position="514"/>
        <end position="537"/>
    </location>
</feature>
<dbReference type="GO" id="GO:0005524">
    <property type="term" value="F:ATP binding"/>
    <property type="evidence" value="ECO:0007669"/>
    <property type="project" value="UniProtKB-KW"/>
</dbReference>
<keyword evidence="6" id="KW-0547">Nucleotide-binding</keyword>
<name>L1J253_GUITC</name>
<evidence type="ECO:0000313" key="14">
    <source>
        <dbReference type="Proteomes" id="UP000011087"/>
    </source>
</evidence>
<dbReference type="InterPro" id="IPR003593">
    <property type="entry name" value="AAA+_ATPase"/>
</dbReference>
<dbReference type="eggNOG" id="KOG0061">
    <property type="taxonomic scope" value="Eukaryota"/>
</dbReference>
<dbReference type="STRING" id="905079.L1J253"/>
<feature type="transmembrane region" description="Helical" evidence="10">
    <location>
        <begin position="543"/>
        <end position="563"/>
    </location>
</feature>
<feature type="transmembrane region" description="Helical" evidence="10">
    <location>
        <begin position="572"/>
        <end position="590"/>
    </location>
</feature>
<keyword evidence="7" id="KW-0067">ATP-binding</keyword>
<dbReference type="GeneID" id="17299256"/>
<dbReference type="EMBL" id="JH993015">
    <property type="protein sequence ID" value="EKX42608.1"/>
    <property type="molecule type" value="Genomic_DNA"/>
</dbReference>
<dbReference type="PANTHER" id="PTHR48042:SF11">
    <property type="entry name" value="ABC TRANSPORTER G FAMILY MEMBER 11"/>
    <property type="match status" value="1"/>
</dbReference>
<dbReference type="PaxDb" id="55529-EKX42608"/>
<evidence type="ECO:0000313" key="12">
    <source>
        <dbReference type="EMBL" id="EKX42608.1"/>
    </source>
</evidence>
<dbReference type="Gene3D" id="3.40.50.300">
    <property type="entry name" value="P-loop containing nucleotide triphosphate hydrolases"/>
    <property type="match status" value="1"/>
</dbReference>
<evidence type="ECO:0000256" key="7">
    <source>
        <dbReference type="ARBA" id="ARBA00022840"/>
    </source>
</evidence>
<dbReference type="GO" id="GO:0009507">
    <property type="term" value="C:chloroplast"/>
    <property type="evidence" value="ECO:0007669"/>
    <property type="project" value="UniProtKB-SubCell"/>
</dbReference>
<dbReference type="InterPro" id="IPR017871">
    <property type="entry name" value="ABC_transporter-like_CS"/>
</dbReference>
<dbReference type="SUPFAM" id="SSF52540">
    <property type="entry name" value="P-loop containing nucleoside triphosphate hydrolases"/>
    <property type="match status" value="1"/>
</dbReference>
<dbReference type="Pfam" id="PF01061">
    <property type="entry name" value="ABC2_membrane"/>
    <property type="match status" value="1"/>
</dbReference>
<comment type="subcellular location">
    <subcellularLocation>
        <location evidence="1">Membrane</location>
        <topology evidence="1">Multi-pass membrane protein</topology>
    </subcellularLocation>
    <subcellularLocation>
        <location evidence="2">Plastid</location>
        <location evidence="2">Chloroplast</location>
    </subcellularLocation>
</comment>
<dbReference type="OrthoDB" id="66620at2759"/>
<evidence type="ECO:0000256" key="2">
    <source>
        <dbReference type="ARBA" id="ARBA00004229"/>
    </source>
</evidence>
<evidence type="ECO:0000256" key="3">
    <source>
        <dbReference type="ARBA" id="ARBA00005814"/>
    </source>
</evidence>
<dbReference type="HOGENOM" id="CLU_000604_57_8_1"/>
<dbReference type="InterPro" id="IPR052215">
    <property type="entry name" value="Plant_ABCG"/>
</dbReference>
<dbReference type="PANTHER" id="PTHR48042">
    <property type="entry name" value="ABC TRANSPORTER G FAMILY MEMBER 11"/>
    <property type="match status" value="1"/>
</dbReference>
<feature type="transmembrane region" description="Helical" evidence="10">
    <location>
        <begin position="408"/>
        <end position="429"/>
    </location>
</feature>
<evidence type="ECO:0000256" key="5">
    <source>
        <dbReference type="ARBA" id="ARBA00022692"/>
    </source>
</evidence>
<keyword evidence="4" id="KW-0813">Transport</keyword>
<protein>
    <recommendedName>
        <fullName evidence="11">ABC transporter domain-containing protein</fullName>
    </recommendedName>
</protein>
<feature type="transmembrane region" description="Helical" evidence="10">
    <location>
        <begin position="441"/>
        <end position="462"/>
    </location>
</feature>
<dbReference type="KEGG" id="gtt:GUITHDRAFT_111292"/>
<feature type="transmembrane region" description="Helical" evidence="10">
    <location>
        <begin position="627"/>
        <end position="648"/>
    </location>
</feature>
<proteinExistence type="inferred from homology"/>
<evidence type="ECO:0000256" key="6">
    <source>
        <dbReference type="ARBA" id="ARBA00022741"/>
    </source>
</evidence>
<keyword evidence="5 10" id="KW-0812">Transmembrane</keyword>
<feature type="domain" description="ABC transporter" evidence="11">
    <location>
        <begin position="70"/>
        <end position="327"/>
    </location>
</feature>
<dbReference type="InterPro" id="IPR003439">
    <property type="entry name" value="ABC_transporter-like_ATP-bd"/>
</dbReference>
<evidence type="ECO:0000256" key="10">
    <source>
        <dbReference type="SAM" id="Phobius"/>
    </source>
</evidence>
<dbReference type="Proteomes" id="UP000011087">
    <property type="component" value="Unassembled WGS sequence"/>
</dbReference>
<dbReference type="OMA" id="FWYYTFY"/>
<dbReference type="GO" id="GO:0016887">
    <property type="term" value="F:ATP hydrolysis activity"/>
    <property type="evidence" value="ECO:0007669"/>
    <property type="project" value="InterPro"/>
</dbReference>
<gene>
    <name evidence="12" type="ORF">GUITHDRAFT_111292</name>
</gene>